<dbReference type="GO" id="GO:0009881">
    <property type="term" value="F:photoreceptor activity"/>
    <property type="evidence" value="ECO:0007669"/>
    <property type="project" value="UniProtKB-KW"/>
</dbReference>
<proteinExistence type="predicted"/>
<keyword evidence="5" id="KW-0681">Retinal protein</keyword>
<keyword evidence="2" id="KW-0600">Photoreceptor protein</keyword>
<feature type="transmembrane region" description="Helical" evidence="12">
    <location>
        <begin position="438"/>
        <end position="458"/>
    </location>
</feature>
<dbReference type="InterPro" id="IPR000276">
    <property type="entry name" value="GPCR_Rhodpsn"/>
</dbReference>
<feature type="transmembrane region" description="Helical" evidence="12">
    <location>
        <begin position="180"/>
        <end position="205"/>
    </location>
</feature>
<dbReference type="InterPro" id="IPR050125">
    <property type="entry name" value="GPCR_opsins"/>
</dbReference>
<evidence type="ECO:0000256" key="3">
    <source>
        <dbReference type="ARBA" id="ARBA00022606"/>
    </source>
</evidence>
<protein>
    <submittedName>
        <fullName evidence="14">Vertebrate ancient opsin</fullName>
    </submittedName>
</protein>
<feature type="transmembrane region" description="Helical" evidence="12">
    <location>
        <begin position="624"/>
        <end position="648"/>
    </location>
</feature>
<dbReference type="GO" id="GO:0016020">
    <property type="term" value="C:membrane"/>
    <property type="evidence" value="ECO:0007669"/>
    <property type="project" value="UniProtKB-SubCell"/>
</dbReference>
<evidence type="ECO:0000256" key="1">
    <source>
        <dbReference type="ARBA" id="ARBA00004141"/>
    </source>
</evidence>
<keyword evidence="7" id="KW-0157">Chromophore</keyword>
<name>A0AAD9Q404_ACRCE</name>
<keyword evidence="6 12" id="KW-1133">Transmembrane helix</keyword>
<feature type="transmembrane region" description="Helical" evidence="12">
    <location>
        <begin position="660"/>
        <end position="679"/>
    </location>
</feature>
<reference evidence="14" key="1">
    <citation type="journal article" date="2023" name="G3 (Bethesda)">
        <title>Whole genome assembly and annotation of the endangered Caribbean coral Acropora cervicornis.</title>
        <authorList>
            <person name="Selwyn J.D."/>
            <person name="Vollmer S.V."/>
        </authorList>
    </citation>
    <scope>NUCLEOTIDE SEQUENCE</scope>
    <source>
        <strain evidence="14">K2</strain>
    </source>
</reference>
<feature type="transmembrane region" description="Helical" evidence="12">
    <location>
        <begin position="478"/>
        <end position="497"/>
    </location>
</feature>
<evidence type="ECO:0000256" key="6">
    <source>
        <dbReference type="ARBA" id="ARBA00022989"/>
    </source>
</evidence>
<keyword evidence="10" id="KW-0675">Receptor</keyword>
<dbReference type="Gene3D" id="1.20.1070.10">
    <property type="entry name" value="Rhodopsin 7-helix transmembrane proteins"/>
    <property type="match status" value="2"/>
</dbReference>
<reference evidence="14" key="2">
    <citation type="journal article" date="2023" name="Science">
        <title>Genomic signatures of disease resistance in endangered staghorn corals.</title>
        <authorList>
            <person name="Vollmer S.V."/>
            <person name="Selwyn J.D."/>
            <person name="Despard B.A."/>
            <person name="Roesel C.L."/>
        </authorList>
    </citation>
    <scope>NUCLEOTIDE SEQUENCE</scope>
    <source>
        <strain evidence="14">K2</strain>
    </source>
</reference>
<gene>
    <name evidence="14" type="ORF">P5673_024334</name>
</gene>
<feature type="transmembrane region" description="Helical" evidence="12">
    <location>
        <begin position="225"/>
        <end position="247"/>
    </location>
</feature>
<dbReference type="InterPro" id="IPR027430">
    <property type="entry name" value="Retinal_BS"/>
</dbReference>
<keyword evidence="11" id="KW-0807">Transducer</keyword>
<evidence type="ECO:0000256" key="9">
    <source>
        <dbReference type="ARBA" id="ARBA00023136"/>
    </source>
</evidence>
<feature type="transmembrane region" description="Helical" evidence="12">
    <location>
        <begin position="563"/>
        <end position="585"/>
    </location>
</feature>
<feature type="domain" description="G-protein coupled receptors family 1 profile" evidence="13">
    <location>
        <begin position="417"/>
        <end position="676"/>
    </location>
</feature>
<comment type="caution">
    <text evidence="14">The sequence shown here is derived from an EMBL/GenBank/DDBJ whole genome shotgun (WGS) entry which is preliminary data.</text>
</comment>
<dbReference type="SUPFAM" id="SSF81321">
    <property type="entry name" value="Family A G protein-coupled receptor-like"/>
    <property type="match status" value="2"/>
</dbReference>
<accession>A0AAD9Q404</accession>
<dbReference type="PROSITE" id="PS00238">
    <property type="entry name" value="OPSIN"/>
    <property type="match status" value="2"/>
</dbReference>
<evidence type="ECO:0000313" key="14">
    <source>
        <dbReference type="EMBL" id="KAK2554324.1"/>
    </source>
</evidence>
<dbReference type="CDD" id="cd14969">
    <property type="entry name" value="7tmA_Opsins_type2_animals"/>
    <property type="match status" value="2"/>
</dbReference>
<dbReference type="AlphaFoldDB" id="A0AAD9Q404"/>
<evidence type="ECO:0000256" key="5">
    <source>
        <dbReference type="ARBA" id="ARBA00022925"/>
    </source>
</evidence>
<keyword evidence="8" id="KW-0297">G-protein coupled receptor</keyword>
<keyword evidence="15" id="KW-1185">Reference proteome</keyword>
<feature type="transmembrane region" description="Helical" evidence="12">
    <location>
        <begin position="518"/>
        <end position="543"/>
    </location>
</feature>
<organism evidence="14 15">
    <name type="scientific">Acropora cervicornis</name>
    <name type="common">Staghorn coral</name>
    <dbReference type="NCBI Taxonomy" id="6130"/>
    <lineage>
        <taxon>Eukaryota</taxon>
        <taxon>Metazoa</taxon>
        <taxon>Cnidaria</taxon>
        <taxon>Anthozoa</taxon>
        <taxon>Hexacorallia</taxon>
        <taxon>Scleractinia</taxon>
        <taxon>Astrocoeniina</taxon>
        <taxon>Acroporidae</taxon>
        <taxon>Acropora</taxon>
    </lineage>
</organism>
<evidence type="ECO:0000256" key="2">
    <source>
        <dbReference type="ARBA" id="ARBA00022543"/>
    </source>
</evidence>
<evidence type="ECO:0000256" key="11">
    <source>
        <dbReference type="ARBA" id="ARBA00023224"/>
    </source>
</evidence>
<dbReference type="PROSITE" id="PS50262">
    <property type="entry name" value="G_PROTEIN_RECEP_F1_2"/>
    <property type="match status" value="2"/>
</dbReference>
<evidence type="ECO:0000256" key="12">
    <source>
        <dbReference type="SAM" id="Phobius"/>
    </source>
</evidence>
<feature type="transmembrane region" description="Helical" evidence="12">
    <location>
        <begin position="286"/>
        <end position="310"/>
    </location>
</feature>
<feature type="transmembrane region" description="Helical" evidence="12">
    <location>
        <begin position="65"/>
        <end position="88"/>
    </location>
</feature>
<dbReference type="Pfam" id="PF00001">
    <property type="entry name" value="7tm_1"/>
    <property type="match status" value="2"/>
</dbReference>
<evidence type="ECO:0000256" key="10">
    <source>
        <dbReference type="ARBA" id="ARBA00023170"/>
    </source>
</evidence>
<keyword evidence="3" id="KW-0716">Sensory transduction</keyword>
<evidence type="ECO:0000256" key="8">
    <source>
        <dbReference type="ARBA" id="ARBA00023040"/>
    </source>
</evidence>
<comment type="subcellular location">
    <subcellularLocation>
        <location evidence="1">Membrane</location>
        <topology evidence="1">Multi-pass membrane protein</topology>
    </subcellularLocation>
</comment>
<keyword evidence="9 12" id="KW-0472">Membrane</keyword>
<keyword evidence="4 12" id="KW-0812">Transmembrane</keyword>
<dbReference type="InterPro" id="IPR017452">
    <property type="entry name" value="GPCR_Rhodpsn_7TM"/>
</dbReference>
<feature type="transmembrane region" description="Helical" evidence="12">
    <location>
        <begin position="136"/>
        <end position="159"/>
    </location>
</feature>
<dbReference type="Proteomes" id="UP001249851">
    <property type="component" value="Unassembled WGS sequence"/>
</dbReference>
<dbReference type="PRINTS" id="PR00237">
    <property type="entry name" value="GPCRRHODOPSN"/>
</dbReference>
<dbReference type="GO" id="GO:0004930">
    <property type="term" value="F:G protein-coupled receptor activity"/>
    <property type="evidence" value="ECO:0007669"/>
    <property type="project" value="UniProtKB-KW"/>
</dbReference>
<evidence type="ECO:0000256" key="7">
    <source>
        <dbReference type="ARBA" id="ARBA00022991"/>
    </source>
</evidence>
<dbReference type="PANTHER" id="PTHR24240">
    <property type="entry name" value="OPSIN"/>
    <property type="match status" value="1"/>
</dbReference>
<sequence>MSKETFYANISILRFSSLPRELLDLERDAAEKTNNGFRCTGCRDNRERAEFFRFPNCVLTAIQSFAIAASLFGSCGIVLNFTVCLTYILNRRLLDASNIFILNISAGDFLYSITALPMLVTSNALGKWSFGEGGCIAYGFLTTFFALGAMMNLAGAAYERYVTMCKLYESGERQFSRRKAAFLCSVLWTYALIWSIAPIFGWSSYKQEGIGTSCSTDWKSRDVKSLSYGIVLIITCFVVPVAVILYCHIEAYKVTRKLGKQAQQNWGSHTRATHETLKAQKKMGEIAVVITVGFVVAWTPYTVASVIGMYDPNLVSDVGASIPAYFAKSSSCYNPFIYLFMYKKLRIGMISLRSGSTMDKSSPEHVLRHTGNLAKALGEIIFRENVLTQSNHASVNEAASKGFAIAASLFGSCGIVLNFTVCLTYILNRRLLDASNIFILNISAGDFLYSITALPMLVTSNALGKWSFGEGGCVAYGFLTTFFALGAMMNLAGATYERYVTMCKLYESGERQFSRRKAAFLCSVLWTYALIWSIAPIFGWSSYKQEGIGTSCSTDWKSRDVKSLSYGIVLIITCFVVPVAVILYCHIEAYKVTRKLGKQAQQNWGSHTRATHETLKAQKKMGEIAVVITVGFVVAWTSYTVASVIGMYDPNLVSDVGASIPAYFAKSSSCYNPFIYLFMYKKLRIGMGLG</sequence>
<dbReference type="GO" id="GO:0007602">
    <property type="term" value="P:phototransduction"/>
    <property type="evidence" value="ECO:0007669"/>
    <property type="project" value="UniProtKB-KW"/>
</dbReference>
<feature type="transmembrane region" description="Helical" evidence="12">
    <location>
        <begin position="403"/>
        <end position="426"/>
    </location>
</feature>
<feature type="domain" description="G-protein coupled receptors family 1 profile" evidence="13">
    <location>
        <begin position="79"/>
        <end position="338"/>
    </location>
</feature>
<evidence type="ECO:0000256" key="4">
    <source>
        <dbReference type="ARBA" id="ARBA00022692"/>
    </source>
</evidence>
<feature type="transmembrane region" description="Helical" evidence="12">
    <location>
        <begin position="100"/>
        <end position="120"/>
    </location>
</feature>
<dbReference type="EMBL" id="JARQWQ010000071">
    <property type="protein sequence ID" value="KAK2554324.1"/>
    <property type="molecule type" value="Genomic_DNA"/>
</dbReference>
<evidence type="ECO:0000313" key="15">
    <source>
        <dbReference type="Proteomes" id="UP001249851"/>
    </source>
</evidence>
<evidence type="ECO:0000259" key="13">
    <source>
        <dbReference type="PROSITE" id="PS50262"/>
    </source>
</evidence>